<gene>
    <name evidence="11" type="primary">Ncapg</name>
</gene>
<comment type="similarity">
    <text evidence="2">Belongs to the CND3 (condensin subunit 3) family.</text>
</comment>
<evidence type="ECO:0000256" key="5">
    <source>
        <dbReference type="ARBA" id="ARBA00022776"/>
    </source>
</evidence>
<feature type="compositionally biased region" description="Polar residues" evidence="9">
    <location>
        <begin position="964"/>
        <end position="975"/>
    </location>
</feature>
<keyword evidence="8" id="KW-0175">Coiled coil</keyword>
<evidence type="ECO:0000256" key="2">
    <source>
        <dbReference type="ARBA" id="ARBA00006533"/>
    </source>
</evidence>
<sequence length="1035" mass="117036">MESVKQKVREVFEKSQERRYNLTKLAETLKNYYVQCEEKQMKTEFVEAFRTFVECVLQTESRESPAERCVQFVSKFAALFANTYDEDEEIDEEEDENLYNYLLKFMIEPEYHSHSSKTIRFRVCQLIQLMLSAVPRDAAMDEDLMDEVAKAMLHRIQDKLPTVRCQAARALSRLQQPSLHNCPVISAYLFHMSADDSSQVRSTVLSCISLTTKTLPEVLDRTRDVAEAVRKTAFQILAQKVSIKALTSCQRLYLIKQGLFDQSAAVRDVVKKQLFQAWLLTFQANLLDLLKKLDVIGAFETSTRCMVALFETSKLSDIVEGFTLLNERKLIEYEKLTPESALYWCQLCDFLRNQGSHGEYYIDNLLPNVIDFCDYTQEYFTKHLFPIMDCLKNADGSLSQSAEDEKIEKEFVAEQLLKLASKMDVSDNTGRQRTIELLEMVINKLDVLCFPCLITPVAHNLIDLQSSTGVLDRDENEKVQLVASLITNAREPASPAPTSMSNRLSEQEVVGLKMQIAKLSVQLNEEKENLNAKISLKSFEEAASVQQNIDEMSETKLKLEEQLTIPQNTDIADETQAIEKCDAGTFIKCLKILSELLTSLYLARVKSAQSKKRSRGVHPTILSLLDTLVIPCVLDAEPEVRKEAIITLGTSCLFSRELATQHFALMTQVAQADTYMVRVAAINAINDFIRFYGIKALVAKKPNKETSLNEEGEKSPDKSINEEEVSNVLMDKFIEMLDDEEVEIRHAVVCLLSRVLVSHRILSPTVFSRLILLWYNPATQDDPEVVHAISDFLNTFPYMSKEAHGCVEAAFLPIIRVLFNAPHTSPLASVNIENVTELLITITQPSVIQKADIKHICNHDMKWLDEASAHDDLANMVACEVLSDPSSPFVNTLCKVLPMLELNPKQQDNLKDVAVLCENILKEVKNKPALKHIKKFQSQVKSLLSKTPPTINILQDEEEKENAIVSSQTTQNSENLESRRSPMKLRHTSGNRSANKSARKQLRSFTSPTQSPKTTATILGLTPKRNLTATLDATT</sequence>
<name>A0A6F9DLA0_9ASCI</name>
<proteinExistence type="evidence at transcript level"/>
<reference evidence="11" key="1">
    <citation type="submission" date="2020-04" db="EMBL/GenBank/DDBJ databases">
        <authorList>
            <person name="Neveu A P."/>
        </authorList>
    </citation>
    <scope>NUCLEOTIDE SEQUENCE</scope>
    <source>
        <tissue evidence="11">Whole embryo</tissue>
    </source>
</reference>
<dbReference type="InterPro" id="IPR011989">
    <property type="entry name" value="ARM-like"/>
</dbReference>
<evidence type="ECO:0000256" key="4">
    <source>
        <dbReference type="ARBA" id="ARBA00022618"/>
    </source>
</evidence>
<dbReference type="GO" id="GO:0000793">
    <property type="term" value="C:condensed chromosome"/>
    <property type="evidence" value="ECO:0007669"/>
    <property type="project" value="TreeGrafter"/>
</dbReference>
<feature type="region of interest" description="Disordered" evidence="9">
    <location>
        <begin position="955"/>
        <end position="1016"/>
    </location>
</feature>
<evidence type="ECO:0000256" key="6">
    <source>
        <dbReference type="ARBA" id="ARBA00023067"/>
    </source>
</evidence>
<evidence type="ECO:0000259" key="10">
    <source>
        <dbReference type="Pfam" id="PF12719"/>
    </source>
</evidence>
<keyword evidence="3" id="KW-0158">Chromosome</keyword>
<evidence type="ECO:0000256" key="7">
    <source>
        <dbReference type="ARBA" id="ARBA00023306"/>
    </source>
</evidence>
<dbReference type="EMBL" id="LR788360">
    <property type="protein sequence ID" value="CAB3264222.1"/>
    <property type="molecule type" value="mRNA"/>
</dbReference>
<evidence type="ECO:0000313" key="11">
    <source>
        <dbReference type="EMBL" id="CAB3264222.1"/>
    </source>
</evidence>
<evidence type="ECO:0000256" key="8">
    <source>
        <dbReference type="SAM" id="Coils"/>
    </source>
</evidence>
<keyword evidence="4" id="KW-0132">Cell division</keyword>
<dbReference type="SUPFAM" id="SSF48371">
    <property type="entry name" value="ARM repeat"/>
    <property type="match status" value="2"/>
</dbReference>
<keyword evidence="6" id="KW-0226">DNA condensation</keyword>
<keyword evidence="5" id="KW-0498">Mitosis</keyword>
<dbReference type="Gene3D" id="1.25.10.10">
    <property type="entry name" value="Leucine-rich Repeat Variant"/>
    <property type="match status" value="2"/>
</dbReference>
<dbReference type="PANTHER" id="PTHR14418">
    <property type="entry name" value="CONDENSIN COMPLEX SUBUNIT 3-RELATED"/>
    <property type="match status" value="1"/>
</dbReference>
<comment type="subcellular location">
    <subcellularLocation>
        <location evidence="1">Chromosome</location>
    </subcellularLocation>
</comment>
<dbReference type="GO" id="GO:0051301">
    <property type="term" value="P:cell division"/>
    <property type="evidence" value="ECO:0007669"/>
    <property type="project" value="UniProtKB-KW"/>
</dbReference>
<evidence type="ECO:0000256" key="3">
    <source>
        <dbReference type="ARBA" id="ARBA00022454"/>
    </source>
</evidence>
<dbReference type="GO" id="GO:0005737">
    <property type="term" value="C:cytoplasm"/>
    <property type="evidence" value="ECO:0007669"/>
    <property type="project" value="TreeGrafter"/>
</dbReference>
<dbReference type="PANTHER" id="PTHR14418:SF5">
    <property type="entry name" value="CONDENSIN COMPLEX SUBUNIT 3"/>
    <property type="match status" value="1"/>
</dbReference>
<feature type="domain" description="Nuclear condensin complex subunit 3 C-terminal" evidence="10">
    <location>
        <begin position="588"/>
        <end position="902"/>
    </location>
</feature>
<dbReference type="GO" id="GO:0007076">
    <property type="term" value="P:mitotic chromosome condensation"/>
    <property type="evidence" value="ECO:0007669"/>
    <property type="project" value="InterPro"/>
</dbReference>
<feature type="compositionally biased region" description="Polar residues" evidence="9">
    <location>
        <begin position="1003"/>
        <end position="1016"/>
    </location>
</feature>
<evidence type="ECO:0000256" key="1">
    <source>
        <dbReference type="ARBA" id="ARBA00004286"/>
    </source>
</evidence>
<protein>
    <submittedName>
        <fullName evidence="11">Condensin complex subunit 3</fullName>
    </submittedName>
</protein>
<organism evidence="11">
    <name type="scientific">Phallusia mammillata</name>
    <dbReference type="NCBI Taxonomy" id="59560"/>
    <lineage>
        <taxon>Eukaryota</taxon>
        <taxon>Metazoa</taxon>
        <taxon>Chordata</taxon>
        <taxon>Tunicata</taxon>
        <taxon>Ascidiacea</taxon>
        <taxon>Phlebobranchia</taxon>
        <taxon>Ascidiidae</taxon>
        <taxon>Phallusia</taxon>
    </lineage>
</organism>
<keyword evidence="7" id="KW-0131">Cell cycle</keyword>
<feature type="coiled-coil region" evidence="8">
    <location>
        <begin position="509"/>
        <end position="562"/>
    </location>
</feature>
<dbReference type="AlphaFoldDB" id="A0A6F9DLA0"/>
<dbReference type="InterPro" id="IPR027165">
    <property type="entry name" value="CND3"/>
</dbReference>
<dbReference type="InterPro" id="IPR016024">
    <property type="entry name" value="ARM-type_fold"/>
</dbReference>
<evidence type="ECO:0000256" key="9">
    <source>
        <dbReference type="SAM" id="MobiDB-lite"/>
    </source>
</evidence>
<dbReference type="InterPro" id="IPR025977">
    <property type="entry name" value="Cnd3_C"/>
</dbReference>
<dbReference type="GO" id="GO:0000796">
    <property type="term" value="C:condensin complex"/>
    <property type="evidence" value="ECO:0007669"/>
    <property type="project" value="InterPro"/>
</dbReference>
<accession>A0A6F9DLA0</accession>
<dbReference type="Pfam" id="PF12719">
    <property type="entry name" value="Cnd3"/>
    <property type="match status" value="1"/>
</dbReference>